<reference evidence="2" key="1">
    <citation type="submission" date="2021-02" db="EMBL/GenBank/DDBJ databases">
        <authorList>
            <person name="Syme A R."/>
            <person name="Syme A R."/>
            <person name="Moolhuijzen P."/>
        </authorList>
    </citation>
    <scope>NUCLEOTIDE SEQUENCE</scope>
    <source>
        <strain evidence="2">W1-1</strain>
    </source>
</reference>
<evidence type="ECO:0000256" key="1">
    <source>
        <dbReference type="SAM" id="MobiDB-lite"/>
    </source>
</evidence>
<protein>
    <submittedName>
        <fullName evidence="2">Uncharacterized protein</fullName>
    </submittedName>
</protein>
<name>A0A6S6W776_9PLEO</name>
<feature type="compositionally biased region" description="Low complexity" evidence="1">
    <location>
        <begin position="393"/>
        <end position="403"/>
    </location>
</feature>
<feature type="region of interest" description="Disordered" evidence="1">
    <location>
        <begin position="384"/>
        <end position="425"/>
    </location>
</feature>
<accession>A0A6S6W776</accession>
<dbReference type="Proteomes" id="UP000472372">
    <property type="component" value="Chromosome 7"/>
</dbReference>
<evidence type="ECO:0000313" key="2">
    <source>
        <dbReference type="EMBL" id="CAE7195179.1"/>
    </source>
</evidence>
<gene>
    <name evidence="2" type="ORF">PTTW11_08096</name>
</gene>
<proteinExistence type="predicted"/>
<dbReference type="AlphaFoldDB" id="A0A6S6W776"/>
<feature type="compositionally biased region" description="Polar residues" evidence="1">
    <location>
        <begin position="415"/>
        <end position="425"/>
    </location>
</feature>
<dbReference type="EMBL" id="HG992983">
    <property type="protein sequence ID" value="CAE7195179.1"/>
    <property type="molecule type" value="Genomic_DNA"/>
</dbReference>
<sequence length="669" mass="75593">MFSATFLSYTAQSEAMTSCIAAASPQVKVKAAICSPPRSFATVRRRVYKPHGLHAFFFFFCTHNFDPDCLSAFRGNALTASTDIAVEGISPVKGYQLRWYLKESRHILSNPDESIEPHQYIMASRHQYTERFDSAVIVQDSTDDATDVIPMFGLNKSVTLEERFICRLGELTRADIVLDKDVNNIYVEVHIYPRRTSLPGPLEDELQVLLSGMKETMGLIASHSAGEGKALDRARETLWDTILTFSYPLIDSTISSLNNIFEEECFQGFLGNFIMPQPGSKADEELGTHLLSLYQAIKACESCMKNITALVQVASTMTRDMMNLQDRLKFCLRKAKVSNELYQLICQLGFPERVNNTLIRMARSCSSFSNATFYLERHHLSDGKPLTQRAGFPASRGASSAPKPASPPQIPDCQQPRSPETSASSFTRSMAVIEPYLAQDDRPKMLLRLAPVAKQDVAQLVGSVLRGNLPPVNSEAWYLFGFVAADDEEQERLLGGLYSEILKKAHDKQAVFVEVQRALETNNFVQLFKVKGYEHIFEIVPHLQSYLRTALEARSTAFRLKQFILNRNGTEPPAALKRDYGFRFCKQREEVLLLKEIYSNICKKMSLEDLHTACIHGRLYESAVQKGIFVDPKYKRLMQNDYPSPFVGYDNRKGLDNYRGSIFKKRLNS</sequence>
<organism evidence="2 3">
    <name type="scientific">Pyrenophora teres f. teres</name>
    <dbReference type="NCBI Taxonomy" id="97479"/>
    <lineage>
        <taxon>Eukaryota</taxon>
        <taxon>Fungi</taxon>
        <taxon>Dikarya</taxon>
        <taxon>Ascomycota</taxon>
        <taxon>Pezizomycotina</taxon>
        <taxon>Dothideomycetes</taxon>
        <taxon>Pleosporomycetidae</taxon>
        <taxon>Pleosporales</taxon>
        <taxon>Pleosporineae</taxon>
        <taxon>Pleosporaceae</taxon>
        <taxon>Pyrenophora</taxon>
    </lineage>
</organism>
<evidence type="ECO:0000313" key="3">
    <source>
        <dbReference type="Proteomes" id="UP000472372"/>
    </source>
</evidence>